<comment type="caution">
    <text evidence="1">The sequence shown here is derived from an EMBL/GenBank/DDBJ whole genome shotgun (WGS) entry which is preliminary data.</text>
</comment>
<dbReference type="PANTHER" id="PTHR35526">
    <property type="entry name" value="ANTI-SIGMA-F FACTOR RSBW-RELATED"/>
    <property type="match status" value="1"/>
</dbReference>
<gene>
    <name evidence="1" type="ORF">M8542_04110</name>
</gene>
<dbReference type="AlphaFoldDB" id="A0A9X2N663"/>
<keyword evidence="1" id="KW-0547">Nucleotide-binding</keyword>
<keyword evidence="1" id="KW-0067">ATP-binding</keyword>
<dbReference type="InterPro" id="IPR036890">
    <property type="entry name" value="HATPase_C_sf"/>
</dbReference>
<dbReference type="Gene3D" id="3.30.565.10">
    <property type="entry name" value="Histidine kinase-like ATPase, C-terminal domain"/>
    <property type="match status" value="1"/>
</dbReference>
<dbReference type="Gene3D" id="3.30.750.24">
    <property type="entry name" value="STAS domain"/>
    <property type="match status" value="1"/>
</dbReference>
<keyword evidence="2" id="KW-1185">Reference proteome</keyword>
<sequence length="252" mass="27481">MAEGVELRLRSRTSSALVTVTGELDLAGCPLLRDGLLKIGADTPPGVIADIDGLALDVRSPSLFPFVAQRLEEWPGIPMAVVTRCPAHLALFERYGLDRFVPVHPDVETAERALPRRIRRRAGRALARGEAGIAQARAFVSDRTREWGVPSLEYDGTLIAAELTDNASRHTTSEPRLRLDLRQDLLTIAVSDDDPRPAVLIERADILEPGLGLRIVAQTARAWGSSGRWTGGKVVWAVLALPERRRGRAIGP</sequence>
<evidence type="ECO:0000313" key="1">
    <source>
        <dbReference type="EMBL" id="MCR6481992.1"/>
    </source>
</evidence>
<dbReference type="EMBL" id="JAMXQV010000002">
    <property type="protein sequence ID" value="MCR6481992.1"/>
    <property type="molecule type" value="Genomic_DNA"/>
</dbReference>
<name>A0A9X2N663_9PSEU</name>
<reference evidence="1" key="1">
    <citation type="submission" date="2022-06" db="EMBL/GenBank/DDBJ databases">
        <title>Amycolatopsis iheyaensis sp. nov., a new species of the genus Amycolatopsis isolated from soil in Iheya island, Japan.</title>
        <authorList>
            <person name="Ngamcharungchit C."/>
            <person name="Kanto H."/>
            <person name="Take A."/>
            <person name="Intra B."/>
            <person name="Matsumoto A."/>
            <person name="Panbangred W."/>
            <person name="Inahashi Y."/>
        </authorList>
    </citation>
    <scope>NUCLEOTIDE SEQUENCE</scope>
    <source>
        <strain evidence="1">OK19-0408</strain>
    </source>
</reference>
<dbReference type="SUPFAM" id="SSF52091">
    <property type="entry name" value="SpoIIaa-like"/>
    <property type="match status" value="1"/>
</dbReference>
<dbReference type="PANTHER" id="PTHR35526:SF3">
    <property type="entry name" value="ANTI-SIGMA-F FACTOR RSBW"/>
    <property type="match status" value="1"/>
</dbReference>
<dbReference type="InterPro" id="IPR050267">
    <property type="entry name" value="Anti-sigma-factor_SerPK"/>
</dbReference>
<organism evidence="1 2">
    <name type="scientific">Amycolatopsis iheyensis</name>
    <dbReference type="NCBI Taxonomy" id="2945988"/>
    <lineage>
        <taxon>Bacteria</taxon>
        <taxon>Bacillati</taxon>
        <taxon>Actinomycetota</taxon>
        <taxon>Actinomycetes</taxon>
        <taxon>Pseudonocardiales</taxon>
        <taxon>Pseudonocardiaceae</taxon>
        <taxon>Amycolatopsis</taxon>
    </lineage>
</organism>
<proteinExistence type="predicted"/>
<accession>A0A9X2N663</accession>
<dbReference type="Proteomes" id="UP001144096">
    <property type="component" value="Unassembled WGS sequence"/>
</dbReference>
<dbReference type="RefSeq" id="WP_257918639.1">
    <property type="nucleotide sequence ID" value="NZ_JAMXQV010000002.1"/>
</dbReference>
<dbReference type="SUPFAM" id="SSF55874">
    <property type="entry name" value="ATPase domain of HSP90 chaperone/DNA topoisomerase II/histidine kinase"/>
    <property type="match status" value="1"/>
</dbReference>
<dbReference type="GO" id="GO:0005524">
    <property type="term" value="F:ATP binding"/>
    <property type="evidence" value="ECO:0007669"/>
    <property type="project" value="UniProtKB-KW"/>
</dbReference>
<evidence type="ECO:0000313" key="2">
    <source>
        <dbReference type="Proteomes" id="UP001144096"/>
    </source>
</evidence>
<dbReference type="InterPro" id="IPR036513">
    <property type="entry name" value="STAS_dom_sf"/>
</dbReference>
<protein>
    <submittedName>
        <fullName evidence="1">ATP-binding protein</fullName>
    </submittedName>
</protein>